<feature type="transmembrane region" description="Helical" evidence="1">
    <location>
        <begin position="57"/>
        <end position="75"/>
    </location>
</feature>
<dbReference type="AlphaFoldDB" id="A0A402A761"/>
<accession>A0A402A761</accession>
<evidence type="ECO:0000313" key="3">
    <source>
        <dbReference type="Proteomes" id="UP000287352"/>
    </source>
</evidence>
<dbReference type="EMBL" id="BIFR01000002">
    <property type="protein sequence ID" value="GCE14974.1"/>
    <property type="molecule type" value="Genomic_DNA"/>
</dbReference>
<organism evidence="2 3">
    <name type="scientific">Tengunoibacter tsumagoiensis</name>
    <dbReference type="NCBI Taxonomy" id="2014871"/>
    <lineage>
        <taxon>Bacteria</taxon>
        <taxon>Bacillati</taxon>
        <taxon>Chloroflexota</taxon>
        <taxon>Ktedonobacteria</taxon>
        <taxon>Ktedonobacterales</taxon>
        <taxon>Dictyobacteraceae</taxon>
        <taxon>Tengunoibacter</taxon>
    </lineage>
</organism>
<protein>
    <submittedName>
        <fullName evidence="2">Uncharacterized protein</fullName>
    </submittedName>
</protein>
<sequence length="255" mass="28612">MGKRFRLVIAFSILLLSISLFMIILDIKGGHDFGIFSSFWISVVAVLFSFNQLRKPLFLTGFVFLNTLVLHINLLRMRQAPWDPDAPLATGKVRMRLASLQFYKTRLLLSWDDPKKYSRAIEQRITNDLQGVTAALLALDMAYRLDGPGLLARKGGTVRGIQVTPRSELLAQANLTRFKMLFPQEIVANHVDFQPGEPLLEALSCLCSSIDFNPLCAEAFESGRLLMAHLHHEDIADAFQGIARHIVHAHEQTGS</sequence>
<comment type="caution">
    <text evidence="2">The sequence shown here is derived from an EMBL/GenBank/DDBJ whole genome shotgun (WGS) entry which is preliminary data.</text>
</comment>
<feature type="transmembrane region" description="Helical" evidence="1">
    <location>
        <begin position="7"/>
        <end position="27"/>
    </location>
</feature>
<proteinExistence type="predicted"/>
<keyword evidence="1" id="KW-0812">Transmembrane</keyword>
<gene>
    <name evidence="2" type="ORF">KTT_48330</name>
</gene>
<keyword evidence="1" id="KW-1133">Transmembrane helix</keyword>
<reference evidence="3" key="1">
    <citation type="submission" date="2018-12" db="EMBL/GenBank/DDBJ databases">
        <title>Tengunoibacter tsumagoiensis gen. nov., sp. nov., Dictyobacter kobayashii sp. nov., D. alpinus sp. nov., and D. joshuensis sp. nov. and description of Dictyobacteraceae fam. nov. within the order Ktedonobacterales isolated from Tengu-no-mugimeshi.</title>
        <authorList>
            <person name="Wang C.M."/>
            <person name="Zheng Y."/>
            <person name="Sakai Y."/>
            <person name="Toyoda A."/>
            <person name="Minakuchi Y."/>
            <person name="Abe K."/>
            <person name="Yokota A."/>
            <person name="Yabe S."/>
        </authorList>
    </citation>
    <scope>NUCLEOTIDE SEQUENCE [LARGE SCALE GENOMIC DNA]</scope>
    <source>
        <strain evidence="3">Uno3</strain>
    </source>
</reference>
<dbReference type="Proteomes" id="UP000287352">
    <property type="component" value="Unassembled WGS sequence"/>
</dbReference>
<keyword evidence="3" id="KW-1185">Reference proteome</keyword>
<evidence type="ECO:0000313" key="2">
    <source>
        <dbReference type="EMBL" id="GCE14974.1"/>
    </source>
</evidence>
<evidence type="ECO:0000256" key="1">
    <source>
        <dbReference type="SAM" id="Phobius"/>
    </source>
</evidence>
<feature type="transmembrane region" description="Helical" evidence="1">
    <location>
        <begin position="33"/>
        <end position="50"/>
    </location>
</feature>
<name>A0A402A761_9CHLR</name>
<keyword evidence="1" id="KW-0472">Membrane</keyword>
<dbReference type="RefSeq" id="WP_126582498.1">
    <property type="nucleotide sequence ID" value="NZ_BIFR01000002.1"/>
</dbReference>